<dbReference type="Pfam" id="PF20028">
    <property type="entry name" value="VMAP-C"/>
    <property type="match status" value="1"/>
</dbReference>
<dbReference type="InterPro" id="IPR045450">
    <property type="entry name" value="VMAP_C"/>
</dbReference>
<reference evidence="5" key="1">
    <citation type="journal article" date="2014" name="Int. J. Syst. Evol. Microbiol.">
        <title>Complete genome sequence of Corynebacterium casei LMG S-19264T (=DSM 44701T), isolated from a smear-ripened cheese.</title>
        <authorList>
            <consortium name="US DOE Joint Genome Institute (JGI-PGF)"/>
            <person name="Walter F."/>
            <person name="Albersmeier A."/>
            <person name="Kalinowski J."/>
            <person name="Ruckert C."/>
        </authorList>
    </citation>
    <scope>NUCLEOTIDE SEQUENCE</scope>
    <source>
        <strain evidence="5">JCM 4122</strain>
    </source>
</reference>
<feature type="domain" description="vWA-MoxR associated protein middle region 0" evidence="2">
    <location>
        <begin position="120"/>
        <end position="227"/>
    </location>
</feature>
<feature type="domain" description="vWA-MoxR associated protein C-terminal" evidence="4">
    <location>
        <begin position="254"/>
        <end position="489"/>
    </location>
</feature>
<dbReference type="RefSeq" id="WP_190042073.1">
    <property type="nucleotide sequence ID" value="NZ_BNBE01000001.1"/>
</dbReference>
<evidence type="ECO:0000256" key="1">
    <source>
        <dbReference type="SAM" id="MobiDB-lite"/>
    </source>
</evidence>
<evidence type="ECO:0000313" key="5">
    <source>
        <dbReference type="EMBL" id="GHG02139.1"/>
    </source>
</evidence>
<accession>A0A919BPH8</accession>
<dbReference type="Pfam" id="PF19916">
    <property type="entry name" value="VMAP-M0"/>
    <property type="match status" value="1"/>
</dbReference>
<dbReference type="EMBL" id="BNBE01000001">
    <property type="protein sequence ID" value="GHG02139.1"/>
    <property type="molecule type" value="Genomic_DNA"/>
</dbReference>
<dbReference type="Pfam" id="PF19956">
    <property type="entry name" value="EAD2"/>
    <property type="match status" value="1"/>
</dbReference>
<feature type="domain" description="Effector-associated" evidence="3">
    <location>
        <begin position="23"/>
        <end position="104"/>
    </location>
</feature>
<evidence type="ECO:0000313" key="6">
    <source>
        <dbReference type="Proteomes" id="UP000632849"/>
    </source>
</evidence>
<reference evidence="5" key="2">
    <citation type="submission" date="2020-09" db="EMBL/GenBank/DDBJ databases">
        <authorList>
            <person name="Sun Q."/>
            <person name="Ohkuma M."/>
        </authorList>
    </citation>
    <scope>NUCLEOTIDE SEQUENCE</scope>
    <source>
        <strain evidence="5">JCM 4122</strain>
    </source>
</reference>
<organism evidence="5 6">
    <name type="scientific">Streptomyces filamentosus</name>
    <name type="common">Streptomyces roseosporus</name>
    <dbReference type="NCBI Taxonomy" id="67294"/>
    <lineage>
        <taxon>Bacteria</taxon>
        <taxon>Bacillati</taxon>
        <taxon>Actinomycetota</taxon>
        <taxon>Actinomycetes</taxon>
        <taxon>Kitasatosporales</taxon>
        <taxon>Streptomycetaceae</taxon>
        <taxon>Streptomyces</taxon>
    </lineage>
</organism>
<evidence type="ECO:0000259" key="3">
    <source>
        <dbReference type="Pfam" id="PF19956"/>
    </source>
</evidence>
<evidence type="ECO:0000259" key="2">
    <source>
        <dbReference type="Pfam" id="PF19916"/>
    </source>
</evidence>
<feature type="compositionally biased region" description="Low complexity" evidence="1">
    <location>
        <begin position="496"/>
        <end position="505"/>
    </location>
</feature>
<comment type="caution">
    <text evidence="5">The sequence shown here is derived from an EMBL/GenBank/DDBJ whole genome shotgun (WGS) entry which is preliminary data.</text>
</comment>
<proteinExistence type="predicted"/>
<dbReference type="InterPro" id="IPR045555">
    <property type="entry name" value="VMAP-M0"/>
</dbReference>
<name>A0A919BPH8_STRFL</name>
<gene>
    <name evidence="5" type="ORF">GCM10017667_37260</name>
</gene>
<evidence type="ECO:0000259" key="4">
    <source>
        <dbReference type="Pfam" id="PF20028"/>
    </source>
</evidence>
<feature type="region of interest" description="Disordered" evidence="1">
    <location>
        <begin position="494"/>
        <end position="516"/>
    </location>
</feature>
<protein>
    <submittedName>
        <fullName evidence="5">Uncharacterized protein</fullName>
    </submittedName>
</protein>
<dbReference type="AlphaFoldDB" id="A0A919BPH8"/>
<dbReference type="InterPro" id="IPR045431">
    <property type="entry name" value="EAD2"/>
</dbReference>
<keyword evidence="6" id="KW-1185">Reference proteome</keyword>
<sequence length="516" mass="56866">MTGGLSFDEGHGTHAPDLRRELVEQLCAVPGLEAPGSRSLLISMLAERLPEVRDVPQHGRTRLDILEIVRSCLREPHGLRELADTLSDYAPGATPVREIRRLADAAATAPPPLPDLLPVLPEAELREVRALLAPLRHLDALGLLHAAAHELPLPARPVTGLDEVLDLLTRVNARPDGLLPVSVLVEHVINELDGSEPHRPTVTALREWNDAQAAKLLLTRQLAAVRAEIAREAAARPAPACLVLQLCRSGMDPDRYTLSHWRQIRPGPWRPARGEDRLVTLAEVPAAVGELVGRTEEEWAGRPGRPVLEFFLPFHLLDHPVEWFASGSGLTTPLCLTYPVVLRSLDRMRAPRHHRQWHNRWQRMLDAPDTVCHWDTTGQRDHDAVRWSSKLASDEGLASVGFDVPPLRDGAGSRAFLETALRVGVPLAVWDRRPAPSPDFRRRARKLLKGKAVELPQRAKELRSEAATAAARQRDVHPGRHLAVLFDDPNRLVDWSGSPGPAAGSARGGHDDEGET</sequence>
<dbReference type="Proteomes" id="UP000632849">
    <property type="component" value="Unassembled WGS sequence"/>
</dbReference>